<dbReference type="EMBL" id="UINC01000518">
    <property type="protein sequence ID" value="SUZ56680.1"/>
    <property type="molecule type" value="Genomic_DNA"/>
</dbReference>
<organism evidence="5">
    <name type="scientific">marine metagenome</name>
    <dbReference type="NCBI Taxonomy" id="408172"/>
    <lineage>
        <taxon>unclassified sequences</taxon>
        <taxon>metagenomes</taxon>
        <taxon>ecological metagenomes</taxon>
    </lineage>
</organism>
<dbReference type="InterPro" id="IPR046544">
    <property type="entry name" value="GH146_SB_dom"/>
</dbReference>
<evidence type="ECO:0000259" key="3">
    <source>
        <dbReference type="Pfam" id="PF20620"/>
    </source>
</evidence>
<feature type="domain" description="Non-reducing end beta-L-arabinofuranosidase-like GH127 middle" evidence="4">
    <location>
        <begin position="437"/>
        <end position="531"/>
    </location>
</feature>
<dbReference type="InterPro" id="IPR008928">
    <property type="entry name" value="6-hairpin_glycosidase_sf"/>
</dbReference>
<evidence type="ECO:0000259" key="2">
    <source>
        <dbReference type="Pfam" id="PF16375"/>
    </source>
</evidence>
<protein>
    <submittedName>
        <fullName evidence="5">Uncharacterized protein</fullName>
    </submittedName>
</protein>
<reference evidence="5" key="1">
    <citation type="submission" date="2018-05" db="EMBL/GenBank/DDBJ databases">
        <authorList>
            <person name="Lanie J.A."/>
            <person name="Ng W.-L."/>
            <person name="Kazmierczak K.M."/>
            <person name="Andrzejewski T.M."/>
            <person name="Davidsen T.M."/>
            <person name="Wayne K.J."/>
            <person name="Tettelin H."/>
            <person name="Glass J.I."/>
            <person name="Rusch D."/>
            <person name="Podicherti R."/>
            <person name="Tsui H.-C.T."/>
            <person name="Winkler M.E."/>
        </authorList>
    </citation>
    <scope>NUCLEOTIDE SEQUENCE</scope>
</reference>
<dbReference type="PANTHER" id="PTHR31151">
    <property type="entry name" value="PROLINE-TRNA LIGASE (DUF1680)"/>
    <property type="match status" value="1"/>
</dbReference>
<dbReference type="GO" id="GO:0005975">
    <property type="term" value="P:carbohydrate metabolic process"/>
    <property type="evidence" value="ECO:0007669"/>
    <property type="project" value="InterPro"/>
</dbReference>
<dbReference type="InterPro" id="IPR049046">
    <property type="entry name" value="Beta-AFase-like_GH127_middle"/>
</dbReference>
<evidence type="ECO:0000313" key="5">
    <source>
        <dbReference type="EMBL" id="SUZ56680.1"/>
    </source>
</evidence>
<dbReference type="Pfam" id="PF16375">
    <property type="entry name" value="DUF4986"/>
    <property type="match status" value="1"/>
</dbReference>
<dbReference type="Pfam" id="PF20736">
    <property type="entry name" value="Glyco_hydro127M"/>
    <property type="match status" value="1"/>
</dbReference>
<gene>
    <name evidence="5" type="ORF">METZ01_LOCUS9534</name>
</gene>
<dbReference type="InterPro" id="IPR012878">
    <property type="entry name" value="Beta-AFase-like_GH127_cat"/>
</dbReference>
<evidence type="ECO:0000259" key="1">
    <source>
        <dbReference type="Pfam" id="PF07944"/>
    </source>
</evidence>
<dbReference type="Pfam" id="PF20620">
    <property type="entry name" value="DUF6805"/>
    <property type="match status" value="1"/>
</dbReference>
<proteinExistence type="predicted"/>
<dbReference type="AlphaFoldDB" id="A0A381NQ61"/>
<feature type="domain" description="Glycoside hydrolase GH146 substrate-binding" evidence="3">
    <location>
        <begin position="662"/>
        <end position="795"/>
    </location>
</feature>
<name>A0A381NQ61_9ZZZZ</name>
<dbReference type="Pfam" id="PF07944">
    <property type="entry name" value="Beta-AFase-like_GH127_cat"/>
    <property type="match status" value="1"/>
</dbReference>
<sequence>MDIRCVWVYFLGTVVWLSVAACNPSNQFPADGGVIVSDARPPAARPFRLQDVRLLTSEFRSAMELSQEYLLSLDQPRLLHTFRINAGLPSSVDPLGGWEAPDVELRGHTMGHYLTANALMFASTGDERFKQRANEMVEHLVEIQQALETQGFNAGYLSAFPEELFDRVEQRERVWAPYYTIHKIMAGLLDVYQLVENPQALEVVTRMADWVKGRVDRLSLEQQQRALDTEFGGMNDLLANLYAVTGNNDYLDLARAFEHRAVLDPLAVGEDALNGLHGNTQIPKIIGTARQYELTGEQRYRDIATFFWDRVANYRSYVIGGNTYDERFFPVDTFSQQLGTVSAETCNTYNMLKLTRHLFGWSPSAETMDFYERGLFNQILGSQDPKTGMVMYYCPLRPGSFKTYATPDESFWCCVGTGLENHAKYADTIYFFDDQSLYVNLFIASELTWMDKGLVVTQETTFPYTESTRLTLDTEEPLELTLKIRYPGWALDGMEVMINGEPELIEATAGSYVSVQRIWTSGDIVEVDLPMSLRTETMPDDPNTVALLYGPLVLGGDLGRTGLDEATRYGRSAPRLSRIAPVEDVGLVGDLQSILDGIEPIAGEPLHFQIVNGSRPRDLRLSPFYTMFDARYTVYFKRYSQVEWTEHEADLAAMDARRLEIGEQTVDSVDVSQMNSEAAHGLKGAATTIEGEFESLPSRQAAAGGWFSYDLLADPAVPLTLMCTYRGSGGLLRSFNILIDGEHVATETLEYHPSEFLDRAYSLPLSVTQGKTRITVRFEAREEAIAGSLFDLRLVRDLQNAQ</sequence>
<dbReference type="PANTHER" id="PTHR31151:SF0">
    <property type="entry name" value="PROLINE-TRNA LIGASE (DUF1680)"/>
    <property type="match status" value="1"/>
</dbReference>
<accession>A0A381NQ61</accession>
<dbReference type="InterPro" id="IPR032275">
    <property type="entry name" value="DUF4986"/>
</dbReference>
<feature type="domain" description="DUF4986" evidence="2">
    <location>
        <begin position="587"/>
        <end position="636"/>
    </location>
</feature>
<dbReference type="SUPFAM" id="SSF48208">
    <property type="entry name" value="Six-hairpin glycosidases"/>
    <property type="match status" value="1"/>
</dbReference>
<evidence type="ECO:0000259" key="4">
    <source>
        <dbReference type="Pfam" id="PF20736"/>
    </source>
</evidence>
<feature type="domain" description="Non-reducing end beta-L-arabinofuranosidase-like GH127 catalytic" evidence="1">
    <location>
        <begin position="51"/>
        <end position="426"/>
    </location>
</feature>
<dbReference type="PROSITE" id="PS51257">
    <property type="entry name" value="PROKAR_LIPOPROTEIN"/>
    <property type="match status" value="1"/>
</dbReference>